<dbReference type="OrthoDB" id="3795227at2759"/>
<dbReference type="EMBL" id="KI968710">
    <property type="protein sequence ID" value="EUN29850.1"/>
    <property type="molecule type" value="Genomic_DNA"/>
</dbReference>
<accession>W7EVB4</accession>
<evidence type="ECO:0000313" key="1">
    <source>
        <dbReference type="EMBL" id="EUN29850.1"/>
    </source>
</evidence>
<dbReference type="RefSeq" id="XP_014559429.1">
    <property type="nucleotide sequence ID" value="XM_014703943.1"/>
</dbReference>
<dbReference type="HOGENOM" id="CLU_135131_0_0_1"/>
<keyword evidence="2" id="KW-1185">Reference proteome</keyword>
<sequence>MEKHGPITPYCLIDTTPEAGLLSTSTGIIVDIICIAKLWICGGALSTVQLGLQPDETQNVLLRGWQKEKAVGDSIKSLPAGVLLGGIALCTLGYSTSCMHAYSRARSRSTIAAAACIVLVLIDSLPNGLKVGPLERLMIILPIAVNAGLTWALFTSRPGAKPVATSTV</sequence>
<dbReference type="GeneID" id="26259461"/>
<dbReference type="Proteomes" id="UP000054337">
    <property type="component" value="Unassembled WGS sequence"/>
</dbReference>
<name>W7EVB4_BIPV3</name>
<reference evidence="1 2" key="1">
    <citation type="journal article" date="2013" name="PLoS Genet.">
        <title>Comparative genome structure, secondary metabolite, and effector coding capacity across Cochliobolus pathogens.</title>
        <authorList>
            <person name="Condon B.J."/>
            <person name="Leng Y."/>
            <person name="Wu D."/>
            <person name="Bushley K.E."/>
            <person name="Ohm R.A."/>
            <person name="Otillar R."/>
            <person name="Martin J."/>
            <person name="Schackwitz W."/>
            <person name="Grimwood J."/>
            <person name="MohdZainudin N."/>
            <person name="Xue C."/>
            <person name="Wang R."/>
            <person name="Manning V.A."/>
            <person name="Dhillon B."/>
            <person name="Tu Z.J."/>
            <person name="Steffenson B.J."/>
            <person name="Salamov A."/>
            <person name="Sun H."/>
            <person name="Lowry S."/>
            <person name="LaButti K."/>
            <person name="Han J."/>
            <person name="Copeland A."/>
            <person name="Lindquist E."/>
            <person name="Barry K."/>
            <person name="Schmutz J."/>
            <person name="Baker S.E."/>
            <person name="Ciuffetti L.M."/>
            <person name="Grigoriev I.V."/>
            <person name="Zhong S."/>
            <person name="Turgeon B.G."/>
        </authorList>
    </citation>
    <scope>NUCLEOTIDE SEQUENCE [LARGE SCALE GENOMIC DNA]</scope>
    <source>
        <strain evidence="1 2">FI3</strain>
    </source>
</reference>
<organism evidence="1 2">
    <name type="scientific">Bipolaris victoriae (strain FI3)</name>
    <name type="common">Victoria blight of oats agent</name>
    <name type="synonym">Cochliobolus victoriae</name>
    <dbReference type="NCBI Taxonomy" id="930091"/>
    <lineage>
        <taxon>Eukaryota</taxon>
        <taxon>Fungi</taxon>
        <taxon>Dikarya</taxon>
        <taxon>Ascomycota</taxon>
        <taxon>Pezizomycotina</taxon>
        <taxon>Dothideomycetes</taxon>
        <taxon>Pleosporomycetidae</taxon>
        <taxon>Pleosporales</taxon>
        <taxon>Pleosporineae</taxon>
        <taxon>Pleosporaceae</taxon>
        <taxon>Bipolaris</taxon>
    </lineage>
</organism>
<dbReference type="AlphaFoldDB" id="W7EVB4"/>
<protein>
    <submittedName>
        <fullName evidence="1">Uncharacterized protein</fullName>
    </submittedName>
</protein>
<proteinExistence type="predicted"/>
<gene>
    <name evidence="1" type="ORF">COCVIDRAFT_92051</name>
</gene>
<evidence type="ECO:0000313" key="2">
    <source>
        <dbReference type="Proteomes" id="UP000054337"/>
    </source>
</evidence>